<name>A0A6P1P4C4_9BACT</name>
<dbReference type="RefSeq" id="WP_160694278.1">
    <property type="nucleotide sequence ID" value="NZ_CP047897.1"/>
</dbReference>
<dbReference type="AlphaFoldDB" id="A0A6P1P4C4"/>
<gene>
    <name evidence="2" type="ORF">GU926_17765</name>
</gene>
<sequence>MKKFIPFLFFIALCALASPAYSQVWEAPIPLLPNSALKDIVKANYNDSLQSYVIEYNPVMALEVGPFVTAFFQAHEYGHIYRAHVNKKRLNKASKGMLQLTREFEIAADAFACETFFSVDRSYLFATLHYLESEGEHGKLTSVPTPERIHLINLIMQRLSIPPQVAQKKDCVHKMHEQDIIPCDHSPYHAGGHTTTCMHKAHLDGCN</sequence>
<accession>A0A6P1P4C4</accession>
<organism evidence="2 3">
    <name type="scientific">Nibribacter ruber</name>
    <dbReference type="NCBI Taxonomy" id="2698458"/>
    <lineage>
        <taxon>Bacteria</taxon>
        <taxon>Pseudomonadati</taxon>
        <taxon>Bacteroidota</taxon>
        <taxon>Cytophagia</taxon>
        <taxon>Cytophagales</taxon>
        <taxon>Hymenobacteraceae</taxon>
        <taxon>Nibribacter</taxon>
    </lineage>
</organism>
<reference evidence="2 3" key="1">
    <citation type="submission" date="2020-01" db="EMBL/GenBank/DDBJ databases">
        <authorList>
            <person name="Kim M."/>
        </authorList>
    </citation>
    <scope>NUCLEOTIDE SEQUENCE [LARGE SCALE GENOMIC DNA]</scope>
    <source>
        <strain evidence="2 3">BT10</strain>
    </source>
</reference>
<feature type="chain" id="PRO_5027052927" evidence="1">
    <location>
        <begin position="23"/>
        <end position="207"/>
    </location>
</feature>
<dbReference type="EMBL" id="CP047897">
    <property type="protein sequence ID" value="QHL89176.1"/>
    <property type="molecule type" value="Genomic_DNA"/>
</dbReference>
<evidence type="ECO:0000313" key="3">
    <source>
        <dbReference type="Proteomes" id="UP000464214"/>
    </source>
</evidence>
<keyword evidence="1" id="KW-0732">Signal</keyword>
<evidence type="ECO:0000256" key="1">
    <source>
        <dbReference type="SAM" id="SignalP"/>
    </source>
</evidence>
<evidence type="ECO:0000313" key="2">
    <source>
        <dbReference type="EMBL" id="QHL89176.1"/>
    </source>
</evidence>
<keyword evidence="3" id="KW-1185">Reference proteome</keyword>
<proteinExistence type="predicted"/>
<protein>
    <submittedName>
        <fullName evidence="2">Uncharacterized protein</fullName>
    </submittedName>
</protein>
<dbReference type="KEGG" id="nib:GU926_17765"/>
<feature type="signal peptide" evidence="1">
    <location>
        <begin position="1"/>
        <end position="22"/>
    </location>
</feature>
<dbReference type="Proteomes" id="UP000464214">
    <property type="component" value="Chromosome"/>
</dbReference>